<protein>
    <submittedName>
        <fullName evidence="2">Uncharacterized protein</fullName>
    </submittedName>
</protein>
<dbReference type="Proteomes" id="UP001412067">
    <property type="component" value="Unassembled WGS sequence"/>
</dbReference>
<dbReference type="PANTHER" id="PTHR33499:SF11">
    <property type="entry name" value="NO APICAL MERISTEM-ASSOCIATED C-TERMINAL DOMAIN-CONTAINING PROTEIN"/>
    <property type="match status" value="1"/>
</dbReference>
<dbReference type="PANTHER" id="PTHR33499">
    <property type="entry name" value="OS12G0282400 PROTEIN-RELATED"/>
    <property type="match status" value="1"/>
</dbReference>
<comment type="caution">
    <text evidence="2">The sequence shown here is derived from an EMBL/GenBank/DDBJ whole genome shotgun (WGS) entry which is preliminary data.</text>
</comment>
<dbReference type="EMBL" id="JBBWWR010000004">
    <property type="protein sequence ID" value="KAK8967557.1"/>
    <property type="molecule type" value="Genomic_DNA"/>
</dbReference>
<evidence type="ECO:0000313" key="3">
    <source>
        <dbReference type="Proteomes" id="UP001412067"/>
    </source>
</evidence>
<keyword evidence="3" id="KW-1185">Reference proteome</keyword>
<proteinExistence type="predicted"/>
<name>A0ABR2MTN4_9ASPA</name>
<accession>A0ABR2MTN4</accession>
<sequence length="424" mass="50087">MLLGETKSDRQALGMEADRVFGEINRPYLYPPNNFYMEHQRELEQISSKDVERRHESTFVKWFELRSEFSLPKENHVIEDLISSLRRIYNVWRARLHSDHYLNWSTDAQRRDHCPKEINPDQWSWLIGYWGSAKFKRQVAHEEQQLPIYVRLWEKTKKGKQNQWLDKAAEEVYNKLLELHEEQKRDKGEDKLTTEEAYTKVLGKRSGYIPGMGPGPKPLDRESGDDNDGYTVEPEPRLPRLELQDSKLALEMTKGIKTYHAKLILNNLVYLQMEIGMILIQENFYEDMVLDDGLLTVQVVQETFFVRKDDQQDWYRQQAIAPLDTRHSMHFRSMLDEIVAWRYRQAIVGISTGDSATRCIFAGRSMKSWLPLFRYRQMEISGIAWRLCTIQRLTFVRCEIEEFVGHVAALQLDKIPGAEKKKLR</sequence>
<evidence type="ECO:0000313" key="2">
    <source>
        <dbReference type="EMBL" id="KAK8967557.1"/>
    </source>
</evidence>
<gene>
    <name evidence="2" type="ORF">KSP40_PGU001060</name>
</gene>
<feature type="region of interest" description="Disordered" evidence="1">
    <location>
        <begin position="208"/>
        <end position="235"/>
    </location>
</feature>
<evidence type="ECO:0000256" key="1">
    <source>
        <dbReference type="SAM" id="MobiDB-lite"/>
    </source>
</evidence>
<organism evidence="2 3">
    <name type="scientific">Platanthera guangdongensis</name>
    <dbReference type="NCBI Taxonomy" id="2320717"/>
    <lineage>
        <taxon>Eukaryota</taxon>
        <taxon>Viridiplantae</taxon>
        <taxon>Streptophyta</taxon>
        <taxon>Embryophyta</taxon>
        <taxon>Tracheophyta</taxon>
        <taxon>Spermatophyta</taxon>
        <taxon>Magnoliopsida</taxon>
        <taxon>Liliopsida</taxon>
        <taxon>Asparagales</taxon>
        <taxon>Orchidaceae</taxon>
        <taxon>Orchidoideae</taxon>
        <taxon>Orchideae</taxon>
        <taxon>Orchidinae</taxon>
        <taxon>Platanthera</taxon>
    </lineage>
</organism>
<reference evidence="2 3" key="1">
    <citation type="journal article" date="2022" name="Nat. Plants">
        <title>Genomes of leafy and leafless Platanthera orchids illuminate the evolution of mycoheterotrophy.</title>
        <authorList>
            <person name="Li M.H."/>
            <person name="Liu K.W."/>
            <person name="Li Z."/>
            <person name="Lu H.C."/>
            <person name="Ye Q.L."/>
            <person name="Zhang D."/>
            <person name="Wang J.Y."/>
            <person name="Li Y.F."/>
            <person name="Zhong Z.M."/>
            <person name="Liu X."/>
            <person name="Yu X."/>
            <person name="Liu D.K."/>
            <person name="Tu X.D."/>
            <person name="Liu B."/>
            <person name="Hao Y."/>
            <person name="Liao X.Y."/>
            <person name="Jiang Y.T."/>
            <person name="Sun W.H."/>
            <person name="Chen J."/>
            <person name="Chen Y.Q."/>
            <person name="Ai Y."/>
            <person name="Zhai J.W."/>
            <person name="Wu S.S."/>
            <person name="Zhou Z."/>
            <person name="Hsiao Y.Y."/>
            <person name="Wu W.L."/>
            <person name="Chen Y.Y."/>
            <person name="Lin Y.F."/>
            <person name="Hsu J.L."/>
            <person name="Li C.Y."/>
            <person name="Wang Z.W."/>
            <person name="Zhao X."/>
            <person name="Zhong W.Y."/>
            <person name="Ma X.K."/>
            <person name="Ma L."/>
            <person name="Huang J."/>
            <person name="Chen G.Z."/>
            <person name="Huang M.Z."/>
            <person name="Huang L."/>
            <person name="Peng D.H."/>
            <person name="Luo Y.B."/>
            <person name="Zou S.Q."/>
            <person name="Chen S.P."/>
            <person name="Lan S."/>
            <person name="Tsai W.C."/>
            <person name="Van de Peer Y."/>
            <person name="Liu Z.J."/>
        </authorList>
    </citation>
    <scope>NUCLEOTIDE SEQUENCE [LARGE SCALE GENOMIC DNA]</scope>
    <source>
        <strain evidence="2">Lor288</strain>
    </source>
</reference>